<reference evidence="1 2" key="1">
    <citation type="journal article" date="2019" name="Mar. Drugs">
        <title>Comparative Genomics and CAZyme Genome Repertoires of Marine Zobellia amurskyensis KMM 3526(T) and Zobellia laminariae KMM 3676(T).</title>
        <authorList>
            <person name="Chernysheva N."/>
            <person name="Bystritskaya E."/>
            <person name="Stenkova A."/>
            <person name="Golovkin I."/>
            <person name="Nedashkovskaya O."/>
            <person name="Isaeva M."/>
        </authorList>
    </citation>
    <scope>NUCLEOTIDE SEQUENCE [LARGE SCALE GENOMIC DNA]</scope>
    <source>
        <strain evidence="1 2">KMM 3526</strain>
    </source>
</reference>
<dbReference type="AlphaFoldDB" id="A0A7X2ZQW5"/>
<name>A0A7X2ZQW5_9FLAO</name>
<comment type="caution">
    <text evidence="1">The sequence shown here is derived from an EMBL/GenBank/DDBJ whole genome shotgun (WGS) entry which is preliminary data.</text>
</comment>
<organism evidence="1 2">
    <name type="scientific">Zobellia amurskyensis</name>
    <dbReference type="NCBI Taxonomy" id="248905"/>
    <lineage>
        <taxon>Bacteria</taxon>
        <taxon>Pseudomonadati</taxon>
        <taxon>Bacteroidota</taxon>
        <taxon>Flavobacteriia</taxon>
        <taxon>Flavobacteriales</taxon>
        <taxon>Flavobacteriaceae</taxon>
        <taxon>Zobellia</taxon>
    </lineage>
</organism>
<keyword evidence="2" id="KW-1185">Reference proteome</keyword>
<dbReference type="Proteomes" id="UP000540519">
    <property type="component" value="Unassembled WGS sequence"/>
</dbReference>
<evidence type="ECO:0000313" key="2">
    <source>
        <dbReference type="Proteomes" id="UP000540519"/>
    </source>
</evidence>
<proteinExistence type="predicted"/>
<gene>
    <name evidence="1" type="ORF">D9O36_02595</name>
</gene>
<dbReference type="EMBL" id="RCNR01000004">
    <property type="protein sequence ID" value="MUH34719.1"/>
    <property type="molecule type" value="Genomic_DNA"/>
</dbReference>
<protein>
    <submittedName>
        <fullName evidence="1">Uncharacterized protein</fullName>
    </submittedName>
</protein>
<evidence type="ECO:0000313" key="1">
    <source>
        <dbReference type="EMBL" id="MUH34719.1"/>
    </source>
</evidence>
<sequence length="216" mass="24307">MNGINNYIYSTFNVKSYMKKLTLFVIVCAFYSCGSAKYDYFFDTGKELDFSTGKWIMNRTVSNSKKFDTQLYYNSVEDFKKILGDSLIEIHTLRASKLIAPEIKFNLSDLELKELRKATDCDYIINIGGNVISDGAGSIGFEGETSSNRASVSVAIYDLNLGELISSSQVYGKTLPNQEPIFPDDKSVPSINPSPHMIMLNGARKLIHKYQKNRLN</sequence>
<accession>A0A7X2ZQW5</accession>